<evidence type="ECO:0000313" key="4">
    <source>
        <dbReference type="Proteomes" id="UP000076715"/>
    </source>
</evidence>
<dbReference type="SUPFAM" id="SSF53474">
    <property type="entry name" value="alpha/beta-Hydrolases"/>
    <property type="match status" value="1"/>
</dbReference>
<gene>
    <name evidence="3" type="ORF">AWE51_03810</name>
</gene>
<feature type="transmembrane region" description="Helical" evidence="1">
    <location>
        <begin position="7"/>
        <end position="25"/>
    </location>
</feature>
<dbReference type="RefSeq" id="WP_066310561.1">
    <property type="nucleotide sequence ID" value="NZ_LQRT01000002.1"/>
</dbReference>
<dbReference type="PANTHER" id="PTHR12277:SF81">
    <property type="entry name" value="PROTEIN ABHD13"/>
    <property type="match status" value="1"/>
</dbReference>
<comment type="caution">
    <text evidence="3">The sequence shown here is derived from an EMBL/GenBank/DDBJ whole genome shotgun (WGS) entry which is preliminary data.</text>
</comment>
<keyword evidence="3" id="KW-0378">Hydrolase</keyword>
<protein>
    <submittedName>
        <fullName evidence="3">Hydrolase</fullName>
    </submittedName>
</protein>
<dbReference type="STRING" id="1642818.AWE51_03810"/>
<dbReference type="Pfam" id="PF12146">
    <property type="entry name" value="Hydrolase_4"/>
    <property type="match status" value="1"/>
</dbReference>
<evidence type="ECO:0000259" key="2">
    <source>
        <dbReference type="Pfam" id="PF12146"/>
    </source>
</evidence>
<reference evidence="3 4" key="1">
    <citation type="submission" date="2016-01" db="EMBL/GenBank/DDBJ databases">
        <title>The draft genome sequence of Aquimarina sp. RZW4-3-2.</title>
        <authorList>
            <person name="Wang Y."/>
        </authorList>
    </citation>
    <scope>NUCLEOTIDE SEQUENCE [LARGE SCALE GENOMIC DNA]</scope>
    <source>
        <strain evidence="3 4">RZW4-3-2</strain>
    </source>
</reference>
<keyword evidence="1" id="KW-0812">Transmembrane</keyword>
<evidence type="ECO:0000313" key="3">
    <source>
        <dbReference type="EMBL" id="KZS42580.1"/>
    </source>
</evidence>
<dbReference type="OrthoDB" id="9777090at2"/>
<dbReference type="Proteomes" id="UP000076715">
    <property type="component" value="Unassembled WGS sequence"/>
</dbReference>
<proteinExistence type="predicted"/>
<sequence length="272" mass="31563">MRRFKKIVYWLVLLYIAALLGLYFYQEKVLFQPQELPQNYTYSFKNNFNEFFLTAKDEVALNGIHFKSISPKGVVLYFHGNAGNLKRWGEIVSLFVDKQYDVIIMDYRGYGKNKSTITEKKLYTDAQLFYNYAAEKYSENDIIVYGRSLGTGIAVKIASENHPRNLILETPYYNLKDVAKNWFPYFPVGLLLKYKIPSNRFIQNVRCPIAIYHGTNDKVVPYSSGKLLFESIPGSSKEMFTIANGSHNNLNTYNEYTMTIDRVLNNRIGKGY</sequence>
<keyword evidence="4" id="KW-1185">Reference proteome</keyword>
<keyword evidence="1" id="KW-0472">Membrane</keyword>
<dbReference type="PANTHER" id="PTHR12277">
    <property type="entry name" value="ALPHA/BETA HYDROLASE DOMAIN-CONTAINING PROTEIN"/>
    <property type="match status" value="1"/>
</dbReference>
<dbReference type="AlphaFoldDB" id="A0A163CMU2"/>
<accession>A0A163CMU2</accession>
<dbReference type="InterPro" id="IPR022742">
    <property type="entry name" value="Hydrolase_4"/>
</dbReference>
<dbReference type="Gene3D" id="3.40.50.1820">
    <property type="entry name" value="alpha/beta hydrolase"/>
    <property type="match status" value="1"/>
</dbReference>
<feature type="domain" description="Serine aminopeptidase S33" evidence="2">
    <location>
        <begin position="70"/>
        <end position="178"/>
    </location>
</feature>
<name>A0A163CMU2_9FLAO</name>
<organism evidence="3 4">
    <name type="scientific">Aquimarina aggregata</name>
    <dbReference type="NCBI Taxonomy" id="1642818"/>
    <lineage>
        <taxon>Bacteria</taxon>
        <taxon>Pseudomonadati</taxon>
        <taxon>Bacteroidota</taxon>
        <taxon>Flavobacteriia</taxon>
        <taxon>Flavobacteriales</taxon>
        <taxon>Flavobacteriaceae</taxon>
        <taxon>Aquimarina</taxon>
    </lineage>
</organism>
<keyword evidence="1" id="KW-1133">Transmembrane helix</keyword>
<dbReference type="InterPro" id="IPR029058">
    <property type="entry name" value="AB_hydrolase_fold"/>
</dbReference>
<dbReference type="GO" id="GO:0016787">
    <property type="term" value="F:hydrolase activity"/>
    <property type="evidence" value="ECO:0007669"/>
    <property type="project" value="UniProtKB-KW"/>
</dbReference>
<evidence type="ECO:0000256" key="1">
    <source>
        <dbReference type="SAM" id="Phobius"/>
    </source>
</evidence>
<dbReference type="EMBL" id="LQRT01000002">
    <property type="protein sequence ID" value="KZS42580.1"/>
    <property type="molecule type" value="Genomic_DNA"/>
</dbReference>